<organism evidence="1 2">
    <name type="scientific">Aestuariibaculum marinum</name>
    <dbReference type="NCBI Taxonomy" id="2683592"/>
    <lineage>
        <taxon>Bacteria</taxon>
        <taxon>Pseudomonadati</taxon>
        <taxon>Bacteroidota</taxon>
        <taxon>Flavobacteriia</taxon>
        <taxon>Flavobacteriales</taxon>
        <taxon>Flavobacteriaceae</taxon>
    </lineage>
</organism>
<evidence type="ECO:0000313" key="2">
    <source>
        <dbReference type="Proteomes" id="UP000621516"/>
    </source>
</evidence>
<proteinExistence type="predicted"/>
<dbReference type="RefSeq" id="WP_188221958.1">
    <property type="nucleotide sequence ID" value="NZ_JACVXD010000001.1"/>
</dbReference>
<dbReference type="AlphaFoldDB" id="A0A8J6U2T1"/>
<reference evidence="1 2" key="1">
    <citation type="journal article" date="2018" name="J. Microbiol.">
        <title>Aestuariibaculum marinum sp. nov., a marine bacterium isolated from seawater in South Korea.</title>
        <authorList>
            <person name="Choi J."/>
            <person name="Lee D."/>
            <person name="Jang J.H."/>
            <person name="Cha S."/>
            <person name="Seo T."/>
        </authorList>
    </citation>
    <scope>NUCLEOTIDE SEQUENCE [LARGE SCALE GENOMIC DNA]</scope>
    <source>
        <strain evidence="1 2">IP7</strain>
    </source>
</reference>
<evidence type="ECO:0000313" key="1">
    <source>
        <dbReference type="EMBL" id="MBD0822642.1"/>
    </source>
</evidence>
<dbReference type="Proteomes" id="UP000621516">
    <property type="component" value="Unassembled WGS sequence"/>
</dbReference>
<accession>A0A8J6U2T1</accession>
<name>A0A8J6U2T1_9FLAO</name>
<keyword evidence="2" id="KW-1185">Reference proteome</keyword>
<sequence length="88" mass="10057">MNTTNFKVKLTRKEVPTVEYDSKEGDEIKVEEKSVSLNLKGDTCKEILNARFDAIEVVIGKKKPVIKQTRTFTRLLDNGVTKIKINFI</sequence>
<protein>
    <submittedName>
        <fullName evidence="1">Uncharacterized protein</fullName>
    </submittedName>
</protein>
<gene>
    <name evidence="1" type="ORF">ICJ85_01295</name>
</gene>
<dbReference type="EMBL" id="JACVXD010000001">
    <property type="protein sequence ID" value="MBD0822642.1"/>
    <property type="molecule type" value="Genomic_DNA"/>
</dbReference>
<comment type="caution">
    <text evidence="1">The sequence shown here is derived from an EMBL/GenBank/DDBJ whole genome shotgun (WGS) entry which is preliminary data.</text>
</comment>